<keyword evidence="3" id="KW-0328">Glycosyltransferase</keyword>
<keyword evidence="2 3" id="KW-0808">Transferase</keyword>
<dbReference type="InterPro" id="IPR035595">
    <property type="entry name" value="UDP_glycos_trans_CS"/>
</dbReference>
<name>M8BJ49_AEGTA</name>
<dbReference type="SUPFAM" id="SSF53756">
    <property type="entry name" value="UDP-Glycosyltransferase/glycogen phosphorylase"/>
    <property type="match status" value="1"/>
</dbReference>
<dbReference type="FunFam" id="3.40.50.2000:FF:000431">
    <property type="entry name" value="UDP-glycosyltransferase 90A1"/>
    <property type="match status" value="1"/>
</dbReference>
<reference evidence="6" key="1">
    <citation type="submission" date="2015-06" db="UniProtKB">
        <authorList>
            <consortium name="EnsemblPlants"/>
        </authorList>
    </citation>
    <scope>IDENTIFICATION</scope>
</reference>
<dbReference type="PANTHER" id="PTHR48048">
    <property type="entry name" value="GLYCOSYLTRANSFERASE"/>
    <property type="match status" value="1"/>
</dbReference>
<evidence type="ECO:0000256" key="3">
    <source>
        <dbReference type="RuleBase" id="RU003718"/>
    </source>
</evidence>
<dbReference type="CDD" id="cd03784">
    <property type="entry name" value="GT1_Gtf-like"/>
    <property type="match status" value="1"/>
</dbReference>
<dbReference type="EnsemblPlants" id="EMT06763">
    <property type="protein sequence ID" value="EMT06763"/>
    <property type="gene ID" value="F775_11007"/>
</dbReference>
<dbReference type="GO" id="GO:0035251">
    <property type="term" value="F:UDP-glucosyltransferase activity"/>
    <property type="evidence" value="ECO:0007669"/>
    <property type="project" value="InterPro"/>
</dbReference>
<comment type="similarity">
    <text evidence="1 3">Belongs to the UDP-glycosyltransferase family.</text>
</comment>
<dbReference type="PANTHER" id="PTHR48048:SF91">
    <property type="entry name" value="GLYCOSYLTRANSFERASE"/>
    <property type="match status" value="1"/>
</dbReference>
<evidence type="ECO:0000256" key="2">
    <source>
        <dbReference type="ARBA" id="ARBA00022679"/>
    </source>
</evidence>
<dbReference type="ExpressionAtlas" id="M8BJ49">
    <property type="expression patterns" value="baseline"/>
</dbReference>
<protein>
    <recommendedName>
        <fullName evidence="4">Glycosyltransferase</fullName>
        <ecNumber evidence="4">2.4.1.-</ecNumber>
    </recommendedName>
</protein>
<evidence type="ECO:0000313" key="6">
    <source>
        <dbReference type="EnsemblPlants" id="EMT06763"/>
    </source>
</evidence>
<organism evidence="6">
    <name type="scientific">Aegilops tauschii</name>
    <name type="common">Tausch's goatgrass</name>
    <name type="synonym">Aegilops squarrosa</name>
    <dbReference type="NCBI Taxonomy" id="37682"/>
    <lineage>
        <taxon>Eukaryota</taxon>
        <taxon>Viridiplantae</taxon>
        <taxon>Streptophyta</taxon>
        <taxon>Embryophyta</taxon>
        <taxon>Tracheophyta</taxon>
        <taxon>Spermatophyta</taxon>
        <taxon>Magnoliopsida</taxon>
        <taxon>Liliopsida</taxon>
        <taxon>Poales</taxon>
        <taxon>Poaceae</taxon>
        <taxon>BOP clade</taxon>
        <taxon>Pooideae</taxon>
        <taxon>Triticodae</taxon>
        <taxon>Triticeae</taxon>
        <taxon>Triticinae</taxon>
        <taxon>Aegilops</taxon>
    </lineage>
</organism>
<feature type="compositionally biased region" description="Basic residues" evidence="5">
    <location>
        <begin position="92"/>
        <end position="109"/>
    </location>
</feature>
<evidence type="ECO:0000256" key="1">
    <source>
        <dbReference type="ARBA" id="ARBA00009995"/>
    </source>
</evidence>
<proteinExistence type="inferred from homology"/>
<evidence type="ECO:0000256" key="4">
    <source>
        <dbReference type="RuleBase" id="RU362057"/>
    </source>
</evidence>
<dbReference type="EC" id="2.4.1.-" evidence="4"/>
<dbReference type="PROSITE" id="PS00375">
    <property type="entry name" value="UDPGT"/>
    <property type="match status" value="1"/>
</dbReference>
<accession>M8BJ49</accession>
<dbReference type="InterPro" id="IPR050481">
    <property type="entry name" value="UDP-glycosyltransf_plant"/>
</dbReference>
<dbReference type="InterPro" id="IPR002213">
    <property type="entry name" value="UDP_glucos_trans"/>
</dbReference>
<feature type="compositionally biased region" description="Polar residues" evidence="5">
    <location>
        <begin position="60"/>
        <end position="77"/>
    </location>
</feature>
<sequence length="445" mass="48552">MAMTASSWWTCALRLRRCDDVCSSADVKLGRYGFLLRRLSLAEVPDLELDDVSEVLPPSDSFNGNDSAFVCKSQTRPPSKAESEHSNVNAKKGGRRRRPEPKPPHLHAGVRRDVPPSRPRGDRRRPGPVPHRPGLPLHHRPAASRSQAPVLRDFLHSLPDVHALVADMLAVCDLDVATELGIPGHLFFSTGAASLSVFLQLPLFCSGRAGNLKDLGDTPVSFPGMSPMPASHLVDAVLDRGTDLYATVLDVFGRIAGGGAASLIHWCVRNPLWMELDAGGGGRRCANGVLAVGSRAVDEQGVHCPRYEAADRGFVVTASWVPQVEVLRHSSTGAFVTHCGWNSTLEAVVAGVPMVCWPLVAEQWMNKVYIVQDMKVGVEVRGYKRGGLVRADDVDAAVRQIMDMEPERRRALEERIMAVKKSAQAVWKEDGSSCTAFTEFMMQTE</sequence>
<dbReference type="AlphaFoldDB" id="M8BJ49"/>
<evidence type="ECO:0000256" key="5">
    <source>
        <dbReference type="SAM" id="MobiDB-lite"/>
    </source>
</evidence>
<dbReference type="Pfam" id="PF00201">
    <property type="entry name" value="UDPGT"/>
    <property type="match status" value="1"/>
</dbReference>
<feature type="region of interest" description="Disordered" evidence="5">
    <location>
        <begin position="58"/>
        <end position="143"/>
    </location>
</feature>
<dbReference type="Gene3D" id="3.40.50.2000">
    <property type="entry name" value="Glycogen Phosphorylase B"/>
    <property type="match status" value="3"/>
</dbReference>